<accession>A0A9P7YI39</accession>
<name>A0A9P7YI39_9HELO</name>
<reference evidence="3" key="1">
    <citation type="journal article" date="2021" name="IMA Fungus">
        <title>Genomic characterization of three marine fungi, including Emericellopsis atlantica sp. nov. with signatures of a generalist lifestyle and marine biomass degradation.</title>
        <authorList>
            <person name="Hagestad O.C."/>
            <person name="Hou L."/>
            <person name="Andersen J.H."/>
            <person name="Hansen E.H."/>
            <person name="Altermark B."/>
            <person name="Li C."/>
            <person name="Kuhnert E."/>
            <person name="Cox R.J."/>
            <person name="Crous P.W."/>
            <person name="Spatafora J.W."/>
            <person name="Lail K."/>
            <person name="Amirebrahimi M."/>
            <person name="Lipzen A."/>
            <person name="Pangilinan J."/>
            <person name="Andreopoulos W."/>
            <person name="Hayes R.D."/>
            <person name="Ng V."/>
            <person name="Grigoriev I.V."/>
            <person name="Jackson S.A."/>
            <person name="Sutton T.D.S."/>
            <person name="Dobson A.D.W."/>
            <person name="Rama T."/>
        </authorList>
    </citation>
    <scope>NUCLEOTIDE SEQUENCE</scope>
    <source>
        <strain evidence="3">TRa018bII</strain>
    </source>
</reference>
<comment type="caution">
    <text evidence="3">The sequence shown here is derived from an EMBL/GenBank/DDBJ whole genome shotgun (WGS) entry which is preliminary data.</text>
</comment>
<dbReference type="PANTHER" id="PTHR42470">
    <property type="entry name" value="VAST DOMAIN-CONTAINING PROTEIN"/>
    <property type="match status" value="1"/>
</dbReference>
<protein>
    <recommendedName>
        <fullName evidence="2">DUF7924 domain-containing protein</fullName>
    </recommendedName>
</protein>
<feature type="domain" description="DUF7924" evidence="2">
    <location>
        <begin position="218"/>
        <end position="419"/>
    </location>
</feature>
<dbReference type="PANTHER" id="PTHR42470:SF1">
    <property type="entry name" value="VAST DOMAIN-CONTAINING PROTEIN"/>
    <property type="match status" value="1"/>
</dbReference>
<dbReference type="Proteomes" id="UP000824998">
    <property type="component" value="Unassembled WGS sequence"/>
</dbReference>
<dbReference type="EMBL" id="MU251478">
    <property type="protein sequence ID" value="KAG9234006.1"/>
    <property type="molecule type" value="Genomic_DNA"/>
</dbReference>
<sequence>MEKFVPTIQQQPRPLPLKRPHALFLEDTVDLLPLNPAWKRYRPESVDSFVTQWVESASGSGSESYRERHCRSDTLLSHSDGDTPRRLIKSAPSTEYRRDSNGFALSLTPASTKSCSYRADAEGGSQVSGYGPSVAPSDISGASVGSSQKSLVEDPYYRDNNLAENNIHMRSFYEEFPVDIAGLVNLVRKDRDSPDLSPDQVKQNTRLERLDMDTGEPDVERYFYAHVFPDPEPTDMLQRTDRNPMAKHVVPDFGSKLKVSTPVPDILFGYSRNGAFPQQQTQLRSMGNEMVANTQGLVYPFFVVEFKADGPGGSGSMWAATNQCLGGSVSCVNVAERLNRQMRQYKNKKVRSINSAAFSISMNGTEARLYVSWKHDELKYYMRKVDSFLFQKPEDYVEFRKHVLNIIDWGKDERLKEVIKSLDGLERCT</sequence>
<evidence type="ECO:0000259" key="2">
    <source>
        <dbReference type="Pfam" id="PF25545"/>
    </source>
</evidence>
<proteinExistence type="predicted"/>
<dbReference type="AlphaFoldDB" id="A0A9P7YI39"/>
<evidence type="ECO:0000313" key="3">
    <source>
        <dbReference type="EMBL" id="KAG9234006.1"/>
    </source>
</evidence>
<dbReference type="InterPro" id="IPR057684">
    <property type="entry name" value="DUF7924"/>
</dbReference>
<evidence type="ECO:0000313" key="4">
    <source>
        <dbReference type="Proteomes" id="UP000824998"/>
    </source>
</evidence>
<gene>
    <name evidence="3" type="ORF">BJ875DRAFT_462680</name>
</gene>
<dbReference type="Pfam" id="PF25545">
    <property type="entry name" value="DUF7924"/>
    <property type="match status" value="1"/>
</dbReference>
<dbReference type="OrthoDB" id="5426775at2759"/>
<keyword evidence="4" id="KW-1185">Reference proteome</keyword>
<evidence type="ECO:0000256" key="1">
    <source>
        <dbReference type="SAM" id="MobiDB-lite"/>
    </source>
</evidence>
<organism evidence="3 4">
    <name type="scientific">Amylocarpus encephaloides</name>
    <dbReference type="NCBI Taxonomy" id="45428"/>
    <lineage>
        <taxon>Eukaryota</taxon>
        <taxon>Fungi</taxon>
        <taxon>Dikarya</taxon>
        <taxon>Ascomycota</taxon>
        <taxon>Pezizomycotina</taxon>
        <taxon>Leotiomycetes</taxon>
        <taxon>Helotiales</taxon>
        <taxon>Helotiales incertae sedis</taxon>
        <taxon>Amylocarpus</taxon>
    </lineage>
</organism>
<feature type="region of interest" description="Disordered" evidence="1">
    <location>
        <begin position="60"/>
        <end position="93"/>
    </location>
</feature>